<dbReference type="EMBL" id="JBECZB010000004">
    <property type="protein sequence ID" value="MEQ3510603.1"/>
    <property type="molecule type" value="Genomic_DNA"/>
</dbReference>
<accession>A0ABV1JM83</accession>
<dbReference type="Proteomes" id="UP001447151">
    <property type="component" value="Unassembled WGS sequence"/>
</dbReference>
<keyword evidence="2" id="KW-1185">Reference proteome</keyword>
<dbReference type="RefSeq" id="WP_349272713.1">
    <property type="nucleotide sequence ID" value="NZ_JBECZB010000004.1"/>
</dbReference>
<name>A0ABV1JM83_NEIPO</name>
<gene>
    <name evidence="1" type="ORF">ABM124_04600</name>
</gene>
<proteinExistence type="predicted"/>
<sequence>MDINLANSIIEMLSSLEQLSLAVESKIQEIASTIDNSIEYREDKLAA</sequence>
<comment type="caution">
    <text evidence="1">The sequence shown here is derived from an EMBL/GenBank/DDBJ whole genome shotgun (WGS) entry which is preliminary data.</text>
</comment>
<evidence type="ECO:0000313" key="1">
    <source>
        <dbReference type="EMBL" id="MEQ3510603.1"/>
    </source>
</evidence>
<protein>
    <submittedName>
        <fullName evidence="1">Uncharacterized protein</fullName>
    </submittedName>
</protein>
<reference evidence="1 2" key="1">
    <citation type="submission" date="2024-05" db="EMBL/GenBank/DDBJ databases">
        <authorList>
            <person name="Matzinger S.R."/>
            <person name="Bankers L."/>
            <person name="Rossheim A."/>
            <person name="Hetherington-Rauth M.C."/>
            <person name="Smith A."/>
            <person name="Baird S."/>
            <person name="Polanco D."/>
        </authorList>
    </citation>
    <scope>NUCLEOTIDE SEQUENCE [LARGE SCALE GENOMIC DNA]</scope>
    <source>
        <strain evidence="1 2">2024CJ-00066</strain>
    </source>
</reference>
<organism evidence="1 2">
    <name type="scientific">Neisseria polysaccharea</name>
    <dbReference type="NCBI Taxonomy" id="489"/>
    <lineage>
        <taxon>Bacteria</taxon>
        <taxon>Pseudomonadati</taxon>
        <taxon>Pseudomonadota</taxon>
        <taxon>Betaproteobacteria</taxon>
        <taxon>Neisseriales</taxon>
        <taxon>Neisseriaceae</taxon>
        <taxon>Neisseria</taxon>
    </lineage>
</organism>
<evidence type="ECO:0000313" key="2">
    <source>
        <dbReference type="Proteomes" id="UP001447151"/>
    </source>
</evidence>